<dbReference type="Pfam" id="PF00486">
    <property type="entry name" value="Trans_reg_C"/>
    <property type="match status" value="1"/>
</dbReference>
<dbReference type="InterPro" id="IPR036388">
    <property type="entry name" value="WH-like_DNA-bd_sf"/>
</dbReference>
<gene>
    <name evidence="5" type="ORF">SAMN06265355_101142</name>
</gene>
<reference evidence="6" key="1">
    <citation type="submission" date="2017-06" db="EMBL/GenBank/DDBJ databases">
        <authorList>
            <person name="Varghese N."/>
            <person name="Submissions S."/>
        </authorList>
    </citation>
    <scope>NUCLEOTIDE SEQUENCE [LARGE SCALE GENOMIC DNA]</scope>
    <source>
        <strain evidence="6">DSM 44485</strain>
    </source>
</reference>
<evidence type="ECO:0000256" key="2">
    <source>
        <dbReference type="ARBA" id="ARBA00023125"/>
    </source>
</evidence>
<dbReference type="RefSeq" id="WP_089309588.1">
    <property type="nucleotide sequence ID" value="NZ_FZNP01000001.1"/>
</dbReference>
<proteinExistence type="inferred from homology"/>
<name>A0A238UMN3_9ACTN</name>
<accession>A0A238UMN3</accession>
<evidence type="ECO:0000313" key="6">
    <source>
        <dbReference type="Proteomes" id="UP000198420"/>
    </source>
</evidence>
<dbReference type="Gene3D" id="1.25.40.10">
    <property type="entry name" value="Tetratricopeptide repeat domain"/>
    <property type="match status" value="3"/>
</dbReference>
<dbReference type="Gene3D" id="3.40.50.300">
    <property type="entry name" value="P-loop containing nucleotide triphosphate hydrolases"/>
    <property type="match status" value="1"/>
</dbReference>
<evidence type="ECO:0000256" key="3">
    <source>
        <dbReference type="PROSITE-ProRule" id="PRU01091"/>
    </source>
</evidence>
<dbReference type="EMBL" id="FZNP01000001">
    <property type="protein sequence ID" value="SNR23356.1"/>
    <property type="molecule type" value="Genomic_DNA"/>
</dbReference>
<comment type="similarity">
    <text evidence="1">Belongs to the AfsR/DnrI/RedD regulatory family.</text>
</comment>
<dbReference type="CDD" id="cd15831">
    <property type="entry name" value="BTAD"/>
    <property type="match status" value="1"/>
</dbReference>
<dbReference type="SUPFAM" id="SSF48452">
    <property type="entry name" value="TPR-like"/>
    <property type="match status" value="3"/>
</dbReference>
<dbReference type="SUPFAM" id="SSF46894">
    <property type="entry name" value="C-terminal effector domain of the bipartite response regulators"/>
    <property type="match status" value="1"/>
</dbReference>
<dbReference type="Pfam" id="PF25872">
    <property type="entry name" value="HTH_77"/>
    <property type="match status" value="1"/>
</dbReference>
<dbReference type="GO" id="GO:0000160">
    <property type="term" value="P:phosphorelay signal transduction system"/>
    <property type="evidence" value="ECO:0007669"/>
    <property type="project" value="InterPro"/>
</dbReference>
<dbReference type="PANTHER" id="PTHR47691:SF3">
    <property type="entry name" value="HTH-TYPE TRANSCRIPTIONAL REGULATOR RV0890C-RELATED"/>
    <property type="match status" value="1"/>
</dbReference>
<sequence>MRFGVLGPMEVRTGDGRPVPVPDRKVRTLLAGLLAHAGRAVPADRLIDDLWGDALPADPPATLRARVSQLRRTLEDAEPGARALVETRPPGYRLAARTDALDFADLAGRAADEPDPAARAARFGEALALWRGPAFADFADAPFAAPEIARLDELRLAALEGRAEARLELGEDAALAAELRGLVREHPFRERLRAAHMRALYRAGRPAEALAAYDDLRVRLRDDLGLDPSPALAALHASMLRGDPSVDGARRGNLPADVAPLIGRDAAVRELTALLEESRLVTLHGMGGVGKTRLAVAVARALRDPGEVWLVRLDEGLEAGASADDAASFTAGVLGLRDDAGSGGGPVARLGEALGGRRALLVLDNCEHVAEPVARLAAALLRDVADLRILATSREPLAISGERLWTVPPLEAAAAAALLAARAGIAPGPGNAEPIAAICDRLDGVPLALELAATRVRALGLAGLAERLDDRFRLLSSGARDAPPRQRTLRALVDWSWEPLDERRRAVLRRLAVHAGGCTLDAAEAVCGADVETLAGLVDRSLVVAGEGPRYRLLETVAAYGAERLREAGEDERVRRRHARYYIRLAERADLRGPGQRDALRRLRAETGNLRAALDGAVRAGDAGLALRLVNAMGWAWFLWGRAGEARRAFERALAVPGAADPASAARARTWRTGFAMLDGDGADRDERVREALAADGDPWAHWFLGFVRGGFGDLGPIDELTARALDGFRARADGWGEAAALAVRAGQALSGGDLARARRDGERALRLFGAAGDRWGRLQATETLGLLAEVTGDYARARDLHERGLRDAEELGLWAEASGRLARLGRVALLEGDLDGADDLHERGRRLAVRQSHRRMEHFAEIGLALAARRRGRLGEAEAILRRWLGWCRDVDGAPGLAFLLAELGFIAELRGDAGRALDLHTEGLAAARATGHPRAVALAQEGMAGALSLAGRRAEAARALAAASRARAAAGAPLPAAERGDVDRIAARLG</sequence>
<dbReference type="Pfam" id="PF03704">
    <property type="entry name" value="BTAD"/>
    <property type="match status" value="1"/>
</dbReference>
<dbReference type="PANTHER" id="PTHR47691">
    <property type="entry name" value="REGULATOR-RELATED"/>
    <property type="match status" value="1"/>
</dbReference>
<dbReference type="InterPro" id="IPR005158">
    <property type="entry name" value="BTAD"/>
</dbReference>
<dbReference type="AlphaFoldDB" id="A0A238UMN3"/>
<evidence type="ECO:0000256" key="1">
    <source>
        <dbReference type="ARBA" id="ARBA00005820"/>
    </source>
</evidence>
<keyword evidence="2 3" id="KW-0238">DNA-binding</keyword>
<dbReference type="InterPro" id="IPR001867">
    <property type="entry name" value="OmpR/PhoB-type_DNA-bd"/>
</dbReference>
<dbReference type="SMART" id="SM00862">
    <property type="entry name" value="Trans_reg_C"/>
    <property type="match status" value="1"/>
</dbReference>
<feature type="domain" description="OmpR/PhoB-type" evidence="4">
    <location>
        <begin position="1"/>
        <end position="96"/>
    </location>
</feature>
<dbReference type="PROSITE" id="PS51755">
    <property type="entry name" value="OMPR_PHOB"/>
    <property type="match status" value="1"/>
</dbReference>
<evidence type="ECO:0000259" key="4">
    <source>
        <dbReference type="PROSITE" id="PS51755"/>
    </source>
</evidence>
<evidence type="ECO:0000313" key="5">
    <source>
        <dbReference type="EMBL" id="SNR23356.1"/>
    </source>
</evidence>
<dbReference type="InterPro" id="IPR027417">
    <property type="entry name" value="P-loop_NTPase"/>
</dbReference>
<protein>
    <submittedName>
        <fullName evidence="5">Predicted ATPase</fullName>
    </submittedName>
</protein>
<dbReference type="SMART" id="SM01043">
    <property type="entry name" value="BTAD"/>
    <property type="match status" value="1"/>
</dbReference>
<dbReference type="Gene3D" id="1.10.10.10">
    <property type="entry name" value="Winged helix-like DNA-binding domain superfamily/Winged helix DNA-binding domain"/>
    <property type="match status" value="1"/>
</dbReference>
<dbReference type="InterPro" id="IPR058852">
    <property type="entry name" value="HTH_77"/>
</dbReference>
<dbReference type="SUPFAM" id="SSF52540">
    <property type="entry name" value="P-loop containing nucleoside triphosphate hydrolases"/>
    <property type="match status" value="1"/>
</dbReference>
<feature type="DNA-binding region" description="OmpR/PhoB-type" evidence="3">
    <location>
        <begin position="1"/>
        <end position="96"/>
    </location>
</feature>
<dbReference type="GO" id="GO:0006355">
    <property type="term" value="P:regulation of DNA-templated transcription"/>
    <property type="evidence" value="ECO:0007669"/>
    <property type="project" value="InterPro"/>
</dbReference>
<dbReference type="GO" id="GO:0003677">
    <property type="term" value="F:DNA binding"/>
    <property type="evidence" value="ECO:0007669"/>
    <property type="project" value="UniProtKB-UniRule"/>
</dbReference>
<keyword evidence="6" id="KW-1185">Reference proteome</keyword>
<dbReference type="InterPro" id="IPR016032">
    <property type="entry name" value="Sig_transdc_resp-reg_C-effctor"/>
</dbReference>
<dbReference type="Proteomes" id="UP000198420">
    <property type="component" value="Unassembled WGS sequence"/>
</dbReference>
<dbReference type="PRINTS" id="PR00364">
    <property type="entry name" value="DISEASERSIST"/>
</dbReference>
<organism evidence="5 6">
    <name type="scientific">Actinomadura mexicana</name>
    <dbReference type="NCBI Taxonomy" id="134959"/>
    <lineage>
        <taxon>Bacteria</taxon>
        <taxon>Bacillati</taxon>
        <taxon>Actinomycetota</taxon>
        <taxon>Actinomycetes</taxon>
        <taxon>Streptosporangiales</taxon>
        <taxon>Thermomonosporaceae</taxon>
        <taxon>Actinomadura</taxon>
    </lineage>
</organism>
<dbReference type="OrthoDB" id="3194665at2"/>
<dbReference type="InterPro" id="IPR011990">
    <property type="entry name" value="TPR-like_helical_dom_sf"/>
</dbReference>